<dbReference type="Gene3D" id="3.40.50.1820">
    <property type="entry name" value="alpha/beta hydrolase"/>
    <property type="match status" value="1"/>
</dbReference>
<comment type="caution">
    <text evidence="3">The sequence shown here is derived from an EMBL/GenBank/DDBJ whole genome shotgun (WGS) entry which is preliminary data.</text>
</comment>
<evidence type="ECO:0000256" key="1">
    <source>
        <dbReference type="ARBA" id="ARBA00022801"/>
    </source>
</evidence>
<proteinExistence type="predicted"/>
<dbReference type="SUPFAM" id="SSF53474">
    <property type="entry name" value="alpha/beta-Hydrolases"/>
    <property type="match status" value="1"/>
</dbReference>
<dbReference type="GO" id="GO:0006508">
    <property type="term" value="P:proteolysis"/>
    <property type="evidence" value="ECO:0007669"/>
    <property type="project" value="InterPro"/>
</dbReference>
<dbReference type="AlphaFoldDB" id="A0A0D0GQD4"/>
<dbReference type="SUPFAM" id="SSF82171">
    <property type="entry name" value="DPP6 N-terminal domain-like"/>
    <property type="match status" value="1"/>
</dbReference>
<dbReference type="InterPro" id="IPR029058">
    <property type="entry name" value="AB_hydrolase_fold"/>
</dbReference>
<accession>A0A0D0GQD4</accession>
<keyword evidence="4" id="KW-1185">Reference proteome</keyword>
<dbReference type="GO" id="GO:0004252">
    <property type="term" value="F:serine-type endopeptidase activity"/>
    <property type="evidence" value="ECO:0007669"/>
    <property type="project" value="TreeGrafter"/>
</dbReference>
<dbReference type="InterPro" id="IPR011042">
    <property type="entry name" value="6-blade_b-propeller_TolB-like"/>
</dbReference>
<dbReference type="PANTHER" id="PTHR42776">
    <property type="entry name" value="SERINE PEPTIDASE S9 FAMILY MEMBER"/>
    <property type="match status" value="1"/>
</dbReference>
<dbReference type="STRING" id="1503925.TH53_13180"/>
<dbReference type="PANTHER" id="PTHR42776:SF27">
    <property type="entry name" value="DIPEPTIDYL PEPTIDASE FAMILY MEMBER 6"/>
    <property type="match status" value="1"/>
</dbReference>
<dbReference type="EMBL" id="JXRA01000055">
    <property type="protein sequence ID" value="KIO76766.1"/>
    <property type="molecule type" value="Genomic_DNA"/>
</dbReference>
<dbReference type="Pfam" id="PF00326">
    <property type="entry name" value="Peptidase_S9"/>
    <property type="match status" value="1"/>
</dbReference>
<protein>
    <submittedName>
        <fullName evidence="3">Contig55, whole genome shotgun sequence</fullName>
    </submittedName>
</protein>
<sequence>MKPLINSALFFGMICIQTVQGQDKPAKLPGDTTLPSSKTELSNIASYEKDKFAYHVEDYFSKPKVDDFKLSPDGESISFRQKDAQGKRNLYVKNIKTGTTVKVLTEGKELIRLYLWANNNRIIYQQDKGGDENYQLFAINKDGTAGKALTPFPKVKVTTIQQLENDPNSLIIEMNLDNPEIFEPYKLNITTGKIQNLFRNTDKKNPASGFDFDKNGVLRAYTIRFNGTQNKLMYKAPGDKVFKLVNTSTWKDDFSILNFDYTDPAGNRVYVNSNIDRDKSAILLYDMKQKKVIKTLFENDHFDVSGLKISKKRKNTIDYFSYTGERSETLPVSDYFKALYHKFTSKFKDKDIEIVSVTDQEDKYLLSVSSDRLYQTYQLYDAVKDKFELVQDVMPQLKEADMAKMLPVHFQTRDGMTIYGYLTLPNGATADKPVPLIVHPHGGPYGIRDEWGFNSQVQLFASRGYATLQINYRGSGGYGKDYLLKGSKQIGRNMLNDLEDGVAFVLQQGLINKDKIAIYGASYGGLATLGSLVKTPDLYKCGVDYVGVSNLFTFINSFPPYWKPLLKQFYEQWYNPENAEEHQIMTDVSPALHVDKIQTPLFVIQGANDPRVNINESDQMVKNLRAKGLETPYLVSYNEGHGFYHEENRITLYQTMLGFFAKHLK</sequence>
<reference evidence="3 4" key="1">
    <citation type="submission" date="2015-01" db="EMBL/GenBank/DDBJ databases">
        <title>Draft genome sequence of Pedobacter sp. NL19 isolated from sludge of an effluent treatment pond in an abandoned uranium mine.</title>
        <authorList>
            <person name="Santos T."/>
            <person name="Caetano T."/>
            <person name="Covas C."/>
            <person name="Cruz A."/>
            <person name="Mendo S."/>
        </authorList>
    </citation>
    <scope>NUCLEOTIDE SEQUENCE [LARGE SCALE GENOMIC DNA]</scope>
    <source>
        <strain evidence="3 4">NL19</strain>
    </source>
</reference>
<evidence type="ECO:0000259" key="2">
    <source>
        <dbReference type="Pfam" id="PF00326"/>
    </source>
</evidence>
<name>A0A0D0GQD4_9SPHI</name>
<dbReference type="RefSeq" id="WP_041882623.1">
    <property type="nucleotide sequence ID" value="NZ_CP157278.1"/>
</dbReference>
<organism evidence="3 4">
    <name type="scientific">Pedobacter lusitanus</name>
    <dbReference type="NCBI Taxonomy" id="1503925"/>
    <lineage>
        <taxon>Bacteria</taxon>
        <taxon>Pseudomonadati</taxon>
        <taxon>Bacteroidota</taxon>
        <taxon>Sphingobacteriia</taxon>
        <taxon>Sphingobacteriales</taxon>
        <taxon>Sphingobacteriaceae</taxon>
        <taxon>Pedobacter</taxon>
    </lineage>
</organism>
<gene>
    <name evidence="3" type="ORF">TH53_13180</name>
</gene>
<dbReference type="InterPro" id="IPR001375">
    <property type="entry name" value="Peptidase_S9_cat"/>
</dbReference>
<dbReference type="OrthoDB" id="108903at2"/>
<feature type="domain" description="Peptidase S9 prolyl oligopeptidase catalytic" evidence="2">
    <location>
        <begin position="451"/>
        <end position="665"/>
    </location>
</feature>
<evidence type="ECO:0000313" key="4">
    <source>
        <dbReference type="Proteomes" id="UP000032049"/>
    </source>
</evidence>
<dbReference type="Gene3D" id="2.120.10.30">
    <property type="entry name" value="TolB, C-terminal domain"/>
    <property type="match status" value="1"/>
</dbReference>
<keyword evidence="1" id="KW-0378">Hydrolase</keyword>
<dbReference type="Proteomes" id="UP000032049">
    <property type="component" value="Unassembled WGS sequence"/>
</dbReference>
<evidence type="ECO:0000313" key="3">
    <source>
        <dbReference type="EMBL" id="KIO76766.1"/>
    </source>
</evidence>